<dbReference type="Proteomes" id="UP001596230">
    <property type="component" value="Unassembled WGS sequence"/>
</dbReference>
<evidence type="ECO:0000313" key="1">
    <source>
        <dbReference type="EMBL" id="MFC6379721.1"/>
    </source>
</evidence>
<gene>
    <name evidence="1" type="ORF">ACFP9W_16850</name>
</gene>
<dbReference type="InterPro" id="IPR052931">
    <property type="entry name" value="Prophage_regulatory_activator"/>
</dbReference>
<dbReference type="Gene3D" id="1.10.238.160">
    <property type="match status" value="1"/>
</dbReference>
<dbReference type="RefSeq" id="WP_385955105.1">
    <property type="nucleotide sequence ID" value="NZ_JBHSUB010000024.1"/>
</dbReference>
<dbReference type="InterPro" id="IPR010260">
    <property type="entry name" value="AlpA"/>
</dbReference>
<organism evidence="1 2">
    <name type="scientific">Tatumella terrea</name>
    <dbReference type="NCBI Taxonomy" id="419007"/>
    <lineage>
        <taxon>Bacteria</taxon>
        <taxon>Pseudomonadati</taxon>
        <taxon>Pseudomonadota</taxon>
        <taxon>Gammaproteobacteria</taxon>
        <taxon>Enterobacterales</taxon>
        <taxon>Erwiniaceae</taxon>
        <taxon>Tatumella</taxon>
    </lineage>
</organism>
<name>A0ABW1W260_9GAMM</name>
<protein>
    <submittedName>
        <fullName evidence="1">Helix-turn-helix transcriptional regulator</fullName>
    </submittedName>
</protein>
<dbReference type="PANTHER" id="PTHR36154:SF1">
    <property type="entry name" value="DNA-BINDING TRANSCRIPTIONAL ACTIVATOR ALPA"/>
    <property type="match status" value="1"/>
</dbReference>
<dbReference type="PANTHER" id="PTHR36154">
    <property type="entry name" value="DNA-BINDING TRANSCRIPTIONAL ACTIVATOR ALPA"/>
    <property type="match status" value="1"/>
</dbReference>
<comment type="caution">
    <text evidence="1">The sequence shown here is derived from an EMBL/GenBank/DDBJ whole genome shotgun (WGS) entry which is preliminary data.</text>
</comment>
<sequence>MKDTKKLERLNDVIDRTGYSRAWIYELIKKNSFPKPVKIGARSIAFVESEVDAWINERIAERDGVGAN</sequence>
<proteinExistence type="predicted"/>
<dbReference type="EMBL" id="JBHSUB010000024">
    <property type="protein sequence ID" value="MFC6379721.1"/>
    <property type="molecule type" value="Genomic_DNA"/>
</dbReference>
<accession>A0ABW1W260</accession>
<dbReference type="Pfam" id="PF05930">
    <property type="entry name" value="Phage_AlpA"/>
    <property type="match status" value="1"/>
</dbReference>
<keyword evidence="2" id="KW-1185">Reference proteome</keyword>
<reference evidence="2" key="1">
    <citation type="journal article" date="2019" name="Int. J. Syst. Evol. Microbiol.">
        <title>The Global Catalogue of Microorganisms (GCM) 10K type strain sequencing project: providing services to taxonomists for standard genome sequencing and annotation.</title>
        <authorList>
            <consortium name="The Broad Institute Genomics Platform"/>
            <consortium name="The Broad Institute Genome Sequencing Center for Infectious Disease"/>
            <person name="Wu L."/>
            <person name="Ma J."/>
        </authorList>
    </citation>
    <scope>NUCLEOTIDE SEQUENCE [LARGE SCALE GENOMIC DNA]</scope>
    <source>
        <strain evidence="2">CGMCC 1.18518</strain>
    </source>
</reference>
<evidence type="ECO:0000313" key="2">
    <source>
        <dbReference type="Proteomes" id="UP001596230"/>
    </source>
</evidence>